<feature type="compositionally biased region" description="Basic and acidic residues" evidence="1">
    <location>
        <begin position="98"/>
        <end position="107"/>
    </location>
</feature>
<dbReference type="PROSITE" id="PS50003">
    <property type="entry name" value="PH_DOMAIN"/>
    <property type="match status" value="2"/>
</dbReference>
<evidence type="ECO:0000256" key="1">
    <source>
        <dbReference type="SAM" id="MobiDB-lite"/>
    </source>
</evidence>
<dbReference type="SMART" id="SM00233">
    <property type="entry name" value="PH"/>
    <property type="match status" value="1"/>
</dbReference>
<organism evidence="3 4">
    <name type="scientific">Lunasporangiospora selenospora</name>
    <dbReference type="NCBI Taxonomy" id="979761"/>
    <lineage>
        <taxon>Eukaryota</taxon>
        <taxon>Fungi</taxon>
        <taxon>Fungi incertae sedis</taxon>
        <taxon>Mucoromycota</taxon>
        <taxon>Mortierellomycotina</taxon>
        <taxon>Mortierellomycetes</taxon>
        <taxon>Mortierellales</taxon>
        <taxon>Mortierellaceae</taxon>
        <taxon>Lunasporangiospora</taxon>
    </lineage>
</organism>
<protein>
    <recommendedName>
        <fullName evidence="2">PH domain-containing protein</fullName>
    </recommendedName>
</protein>
<reference evidence="3" key="1">
    <citation type="journal article" date="2020" name="Fungal Divers.">
        <title>Resolving the Mortierellaceae phylogeny through synthesis of multi-gene phylogenetics and phylogenomics.</title>
        <authorList>
            <person name="Vandepol N."/>
            <person name="Liber J."/>
            <person name="Desiro A."/>
            <person name="Na H."/>
            <person name="Kennedy M."/>
            <person name="Barry K."/>
            <person name="Grigoriev I.V."/>
            <person name="Miller A.N."/>
            <person name="O'Donnell K."/>
            <person name="Stajich J.E."/>
            <person name="Bonito G."/>
        </authorList>
    </citation>
    <scope>NUCLEOTIDE SEQUENCE</scope>
    <source>
        <strain evidence="3">KOD1015</strain>
    </source>
</reference>
<dbReference type="InterPro" id="IPR011993">
    <property type="entry name" value="PH-like_dom_sf"/>
</dbReference>
<evidence type="ECO:0000313" key="4">
    <source>
        <dbReference type="Proteomes" id="UP000780801"/>
    </source>
</evidence>
<sequence length="510" mass="55646">EYELLRIVDMRDMHRAAELPAKHKVAPFVILTPKRTITVQAETPSEMREWIHAINQAKTTGVGTLTAPITPVESTSPTGVLLPRRHKHEPLSITDPTLLKKREESRQRSSNAPKAGSNSSHHSTVPPSPISIPNSLLLPSPSLTPPSSQVSGSPGNASPRLTTSILDRRLTRLEMDAVARPFDGISKITTAVQSIQIASPSSPVRINTNGNESSTGGQEHHHIEELTSGPPYDMVTGEDASRTGSYSIPGTPSSPTCFAGDFFWTGCSTGVDYNMSSGDEEVLEDEDPSAVLEAARIAAEVDAPGSGIVTDEQIDSTIVRQGYLLKFGNKYKTWRRKWFVLRGDKLTYYKNTKEYQPHGIIPLSTIIDCLQTDPVSKSKVFCLRIVTVKRSFVCCAPDEETLLRWLDALQMECGRVTEEAHQEAITRRANNQEGGEGDGADGGDEGDSTEKKQKSEGGSAKHIRRISSNHSNSETVQDGEDGSITDESAQYITETSINFSVKDQIPGELR</sequence>
<feature type="domain" description="PH" evidence="2">
    <location>
        <begin position="1"/>
        <end position="59"/>
    </location>
</feature>
<dbReference type="InterPro" id="IPR051707">
    <property type="entry name" value="PI-Interact_SigTrans_Reg"/>
</dbReference>
<dbReference type="OrthoDB" id="2157866at2759"/>
<proteinExistence type="predicted"/>
<dbReference type="EMBL" id="JAABOA010002979">
    <property type="protein sequence ID" value="KAF9579174.1"/>
    <property type="molecule type" value="Genomic_DNA"/>
</dbReference>
<accession>A0A9P6KBD3</accession>
<dbReference type="PANTHER" id="PTHR14336:SF8">
    <property type="entry name" value="PROTEIN OPY1"/>
    <property type="match status" value="1"/>
</dbReference>
<feature type="compositionally biased region" description="Polar residues" evidence="1">
    <location>
        <begin position="152"/>
        <end position="162"/>
    </location>
</feature>
<feature type="compositionally biased region" description="Polar residues" evidence="1">
    <location>
        <begin position="201"/>
        <end position="217"/>
    </location>
</feature>
<comment type="caution">
    <text evidence="3">The sequence shown here is derived from an EMBL/GenBank/DDBJ whole genome shotgun (WGS) entry which is preliminary data.</text>
</comment>
<feature type="region of interest" description="Disordered" evidence="1">
    <location>
        <begin position="201"/>
        <end position="245"/>
    </location>
</feature>
<feature type="region of interest" description="Disordered" evidence="1">
    <location>
        <begin position="67"/>
        <end position="162"/>
    </location>
</feature>
<dbReference type="AlphaFoldDB" id="A0A9P6KBD3"/>
<dbReference type="PANTHER" id="PTHR14336">
    <property type="entry name" value="TANDEM PH DOMAIN CONTAINING PROTEIN"/>
    <property type="match status" value="1"/>
</dbReference>
<feature type="region of interest" description="Disordered" evidence="1">
    <location>
        <begin position="424"/>
        <end position="510"/>
    </location>
</feature>
<dbReference type="Pfam" id="PF00169">
    <property type="entry name" value="PH"/>
    <property type="match status" value="1"/>
</dbReference>
<evidence type="ECO:0000259" key="2">
    <source>
        <dbReference type="PROSITE" id="PS50003"/>
    </source>
</evidence>
<dbReference type="Proteomes" id="UP000780801">
    <property type="component" value="Unassembled WGS sequence"/>
</dbReference>
<feature type="compositionally biased region" description="Low complexity" evidence="1">
    <location>
        <begin position="117"/>
        <end position="151"/>
    </location>
</feature>
<dbReference type="Gene3D" id="2.30.29.30">
    <property type="entry name" value="Pleckstrin-homology domain (PH domain)/Phosphotyrosine-binding domain (PTB)"/>
    <property type="match status" value="2"/>
</dbReference>
<dbReference type="FunFam" id="2.30.29.30:FF:000286">
    <property type="entry name" value="PH-protein kinase domain containing protein"/>
    <property type="match status" value="1"/>
</dbReference>
<feature type="non-terminal residue" evidence="3">
    <location>
        <position position="510"/>
    </location>
</feature>
<feature type="compositionally biased region" description="Acidic residues" evidence="1">
    <location>
        <begin position="435"/>
        <end position="447"/>
    </location>
</feature>
<gene>
    <name evidence="3" type="ORF">BGW38_004667</name>
</gene>
<feature type="domain" description="PH" evidence="2">
    <location>
        <begin position="317"/>
        <end position="414"/>
    </location>
</feature>
<dbReference type="SUPFAM" id="SSF50729">
    <property type="entry name" value="PH domain-like"/>
    <property type="match status" value="2"/>
</dbReference>
<keyword evidence="4" id="KW-1185">Reference proteome</keyword>
<feature type="compositionally biased region" description="Polar residues" evidence="1">
    <location>
        <begin position="485"/>
        <end position="501"/>
    </location>
</feature>
<dbReference type="InterPro" id="IPR001849">
    <property type="entry name" value="PH_domain"/>
</dbReference>
<name>A0A9P6KBD3_9FUNG</name>
<evidence type="ECO:0000313" key="3">
    <source>
        <dbReference type="EMBL" id="KAF9579174.1"/>
    </source>
</evidence>